<dbReference type="SMART" id="SM00368">
    <property type="entry name" value="LRR_RI"/>
    <property type="match status" value="3"/>
</dbReference>
<evidence type="ECO:0000256" key="4">
    <source>
        <dbReference type="SAM" id="Phobius"/>
    </source>
</evidence>
<dbReference type="PANTHER" id="PTHR24107">
    <property type="entry name" value="YNEIN REGULATORY COMPLEX SUBUNIT 5"/>
    <property type="match status" value="1"/>
</dbReference>
<dbReference type="RefSeq" id="XP_011774316.1">
    <property type="nucleotide sequence ID" value="XM_011776014.1"/>
</dbReference>
<dbReference type="KEGG" id="tbg:TbgDal_VII130"/>
<dbReference type="Pfam" id="PF13516">
    <property type="entry name" value="LRR_6"/>
    <property type="match status" value="2"/>
</dbReference>
<comment type="subcellular location">
    <subcellularLocation>
        <location evidence="1">Cytoplasm</location>
        <location evidence="1">Cytoskeleton</location>
    </subcellularLocation>
</comment>
<gene>
    <name evidence="5" type="ORF">TbgDal_VII130</name>
</gene>
<evidence type="ECO:0000256" key="1">
    <source>
        <dbReference type="ARBA" id="ARBA00004245"/>
    </source>
</evidence>
<dbReference type="InterPro" id="IPR052410">
    <property type="entry name" value="DRC5"/>
</dbReference>
<name>C9ZRP7_TRYB9</name>
<dbReference type="Gene3D" id="3.80.10.10">
    <property type="entry name" value="Ribonuclease Inhibitor"/>
    <property type="match status" value="2"/>
</dbReference>
<dbReference type="EMBL" id="FN554970">
    <property type="protein sequence ID" value="CBH12033.1"/>
    <property type="molecule type" value="Genomic_DNA"/>
</dbReference>
<evidence type="ECO:0000256" key="3">
    <source>
        <dbReference type="ARBA" id="ARBA00023212"/>
    </source>
</evidence>
<dbReference type="GO" id="GO:0005856">
    <property type="term" value="C:cytoskeleton"/>
    <property type="evidence" value="ECO:0007669"/>
    <property type="project" value="UniProtKB-SubCell"/>
</dbReference>
<accession>C9ZRP7</accession>
<dbReference type="AlphaFoldDB" id="C9ZRP7"/>
<sequence>MGSASCSKVVADVLGVSIVTVRGCSLLCPFLLPLSQMVYLLCRDLILRHIIFSVFFLSLFSKMQKQRITFDAAYKFTLWYSLLCEAQRDRAKSVERARHGSHVRDVASVLVRASLPRRAYKSCCLAGVCDRDSLTHKAVHFGRPEVHITHGERDDVYHCLAHSTACIGRSVDLCVKNYCSAAPLSGNCYGGLRCIIQHLQLRSLTFSSITSLHDAQQVVNTLSAAVRCGLRWLTRLSIGGIPLYADLEPLLYSLRETDAITELRLEECGIENVDGLGHYLKSSKKLQKLSLRGNQGICGDMKSLAVAVSLCSSLQSFDAGLCRLNDTHLSEFLLGLDNFLKRSCFSLDMSSNVLTKTCFLCFLEAPLAFRREVTQLDISGHNFNGAGDGAAAMLLELPALRGVVFDRCDIGSRDVQRLVRVFTRKDRTWSCLSFRGSALTLNDMKRLVMTTFAERSRLCIGGNNIGGGIQKLCLNIVLPFLCELDLSLCDIGDTGVLQLANSIEKAQPVPLRSLRLDNNGIGGEGVRGRGGLQFLGRALRSSYSPCLEVLSLAHNKLSLKPLLTLVEQVSSTLRELCISYTPIASDSCEMADLVGRIMRRQKGSHAFDELDVWALRSTDFDSSCGSEATSWLERQRAVRVIMEARV</sequence>
<keyword evidence="4" id="KW-0812">Transmembrane</keyword>
<keyword evidence="2" id="KW-0963">Cytoplasm</keyword>
<feature type="transmembrane region" description="Helical" evidence="4">
    <location>
        <begin position="9"/>
        <end position="32"/>
    </location>
</feature>
<evidence type="ECO:0000313" key="5">
    <source>
        <dbReference type="EMBL" id="CBH12033.1"/>
    </source>
</evidence>
<evidence type="ECO:0008006" key="7">
    <source>
        <dbReference type="Google" id="ProtNLM"/>
    </source>
</evidence>
<organism evidence="5 6">
    <name type="scientific">Trypanosoma brucei gambiense (strain MHOM/CI/86/DAL972)</name>
    <dbReference type="NCBI Taxonomy" id="679716"/>
    <lineage>
        <taxon>Eukaryota</taxon>
        <taxon>Discoba</taxon>
        <taxon>Euglenozoa</taxon>
        <taxon>Kinetoplastea</taxon>
        <taxon>Metakinetoplastina</taxon>
        <taxon>Trypanosomatida</taxon>
        <taxon>Trypanosomatidae</taxon>
        <taxon>Trypanosoma</taxon>
    </lineage>
</organism>
<dbReference type="InterPro" id="IPR032675">
    <property type="entry name" value="LRR_dom_sf"/>
</dbReference>
<keyword evidence="4" id="KW-0472">Membrane</keyword>
<evidence type="ECO:0000313" key="6">
    <source>
        <dbReference type="Proteomes" id="UP000002316"/>
    </source>
</evidence>
<dbReference type="GeneID" id="23862261"/>
<dbReference type="SUPFAM" id="SSF52047">
    <property type="entry name" value="RNI-like"/>
    <property type="match status" value="1"/>
</dbReference>
<dbReference type="Proteomes" id="UP000002316">
    <property type="component" value="Chromosome 7"/>
</dbReference>
<keyword evidence="4" id="KW-1133">Transmembrane helix</keyword>
<proteinExistence type="predicted"/>
<keyword evidence="3" id="KW-0206">Cytoskeleton</keyword>
<protein>
    <recommendedName>
        <fullName evidence="7">Leucine-rich repeat protein (LRRP)</fullName>
    </recommendedName>
</protein>
<reference evidence="6" key="1">
    <citation type="journal article" date="2010" name="PLoS Negl. Trop. Dis.">
        <title>The genome sequence of Trypanosoma brucei gambiense, causative agent of chronic human african trypanosomiasis.</title>
        <authorList>
            <person name="Jackson A.P."/>
            <person name="Sanders M."/>
            <person name="Berry A."/>
            <person name="McQuillan J."/>
            <person name="Aslett M.A."/>
            <person name="Quail M.A."/>
            <person name="Chukualim B."/>
            <person name="Capewell P."/>
            <person name="MacLeod A."/>
            <person name="Melville S.E."/>
            <person name="Gibson W."/>
            <person name="Barry J.D."/>
            <person name="Berriman M."/>
            <person name="Hertz-Fowler C."/>
        </authorList>
    </citation>
    <scope>NUCLEOTIDE SEQUENCE [LARGE SCALE GENOMIC DNA]</scope>
    <source>
        <strain evidence="6">MHOM/CI/86/DAL972</strain>
    </source>
</reference>
<dbReference type="InterPro" id="IPR001611">
    <property type="entry name" value="Leu-rich_rpt"/>
</dbReference>
<dbReference type="OrthoDB" id="120976at2759"/>
<evidence type="ECO:0000256" key="2">
    <source>
        <dbReference type="ARBA" id="ARBA00022490"/>
    </source>
</evidence>
<dbReference type="PANTHER" id="PTHR24107:SF2">
    <property type="entry name" value="NLR FAMILY CARD DOMAIN CONTAINING 3"/>
    <property type="match status" value="1"/>
</dbReference>
<dbReference type="VEuPathDB" id="TriTrypDB:Tbg972.7.130"/>